<sequence>FGDNLDYSAGTPRPTDCWLKLNSKLLRKLRMKYGMSHSVGNTLPVESKEKYFPPSKYEIIVAAEASSNFYHKDERLTSEVNICSQPTKMTLFSTLFLLHWGFPSPGNERYAR</sequence>
<feature type="non-terminal residue" evidence="1">
    <location>
        <position position="1"/>
    </location>
</feature>
<gene>
    <name evidence="1" type="ORF">NPIL_142261</name>
</gene>
<protein>
    <submittedName>
        <fullName evidence="1">Uncharacterized protein</fullName>
    </submittedName>
</protein>
<dbReference type="EMBL" id="BMAW01072810">
    <property type="protein sequence ID" value="GFT84722.1"/>
    <property type="molecule type" value="Genomic_DNA"/>
</dbReference>
<proteinExistence type="predicted"/>
<evidence type="ECO:0000313" key="2">
    <source>
        <dbReference type="Proteomes" id="UP000887013"/>
    </source>
</evidence>
<accession>A0A8X6U669</accession>
<dbReference type="AlphaFoldDB" id="A0A8X6U669"/>
<comment type="caution">
    <text evidence="1">The sequence shown here is derived from an EMBL/GenBank/DDBJ whole genome shotgun (WGS) entry which is preliminary data.</text>
</comment>
<evidence type="ECO:0000313" key="1">
    <source>
        <dbReference type="EMBL" id="GFT84722.1"/>
    </source>
</evidence>
<organism evidence="1 2">
    <name type="scientific">Nephila pilipes</name>
    <name type="common">Giant wood spider</name>
    <name type="synonym">Nephila maculata</name>
    <dbReference type="NCBI Taxonomy" id="299642"/>
    <lineage>
        <taxon>Eukaryota</taxon>
        <taxon>Metazoa</taxon>
        <taxon>Ecdysozoa</taxon>
        <taxon>Arthropoda</taxon>
        <taxon>Chelicerata</taxon>
        <taxon>Arachnida</taxon>
        <taxon>Araneae</taxon>
        <taxon>Araneomorphae</taxon>
        <taxon>Entelegynae</taxon>
        <taxon>Araneoidea</taxon>
        <taxon>Nephilidae</taxon>
        <taxon>Nephila</taxon>
    </lineage>
</organism>
<name>A0A8X6U669_NEPPI</name>
<dbReference type="Proteomes" id="UP000887013">
    <property type="component" value="Unassembled WGS sequence"/>
</dbReference>
<keyword evidence="2" id="KW-1185">Reference proteome</keyword>
<reference evidence="1" key="1">
    <citation type="submission" date="2020-08" db="EMBL/GenBank/DDBJ databases">
        <title>Multicomponent nature underlies the extraordinary mechanical properties of spider dragline silk.</title>
        <authorList>
            <person name="Kono N."/>
            <person name="Nakamura H."/>
            <person name="Mori M."/>
            <person name="Yoshida Y."/>
            <person name="Ohtoshi R."/>
            <person name="Malay A.D."/>
            <person name="Moran D.A.P."/>
            <person name="Tomita M."/>
            <person name="Numata K."/>
            <person name="Arakawa K."/>
        </authorList>
    </citation>
    <scope>NUCLEOTIDE SEQUENCE</scope>
</reference>